<dbReference type="Gene3D" id="3.30.1380.20">
    <property type="entry name" value="Trafficking protein particle complex subunit 3"/>
    <property type="match status" value="1"/>
</dbReference>
<dbReference type="NCBIfam" id="TIGR02019">
    <property type="entry name" value="BchJ"/>
    <property type="match status" value="1"/>
</dbReference>
<evidence type="ECO:0000313" key="3">
    <source>
        <dbReference type="Proteomes" id="UP000256301"/>
    </source>
</evidence>
<dbReference type="GO" id="GO:0030494">
    <property type="term" value="P:bacteriochlorophyll biosynthetic process"/>
    <property type="evidence" value="ECO:0007669"/>
    <property type="project" value="InterPro"/>
</dbReference>
<dbReference type="SUPFAM" id="SSF111126">
    <property type="entry name" value="Ligand-binding domain in the NO signalling and Golgi transport"/>
    <property type="match status" value="1"/>
</dbReference>
<evidence type="ECO:0000259" key="1">
    <source>
        <dbReference type="SMART" id="SM00989"/>
    </source>
</evidence>
<dbReference type="Pfam" id="PF02830">
    <property type="entry name" value="V4R"/>
    <property type="match status" value="1"/>
</dbReference>
<evidence type="ECO:0000313" key="2">
    <source>
        <dbReference type="EMBL" id="REJ57775.1"/>
    </source>
</evidence>
<feature type="domain" description="4-vinyl reductase 4VR" evidence="1">
    <location>
        <begin position="134"/>
        <end position="195"/>
    </location>
</feature>
<dbReference type="InterPro" id="IPR004096">
    <property type="entry name" value="V4R"/>
</dbReference>
<reference evidence="2 3" key="1">
    <citation type="submission" date="2017-08" db="EMBL/GenBank/DDBJ databases">
        <title>Functional genomic and metabolic studies of the symbiotic interactions of six Microcystis-dominated communities.</title>
        <authorList>
            <person name="Li Q."/>
            <person name="Lin F."/>
        </authorList>
    </citation>
    <scope>NUCLEOTIDE SEQUENCE [LARGE SCALE GENOMIC DNA]</scope>
    <source>
        <strain evidence="2">DA14</strain>
    </source>
</reference>
<comment type="caution">
    <text evidence="2">The sequence shown here is derived from an EMBL/GenBank/DDBJ whole genome shotgun (WGS) entry which is preliminary data.</text>
</comment>
<organism evidence="2 3">
    <name type="scientific">Microcystis aeruginosa DA14</name>
    <dbReference type="NCBI Taxonomy" id="1987506"/>
    <lineage>
        <taxon>Bacteria</taxon>
        <taxon>Bacillati</taxon>
        <taxon>Cyanobacteriota</taxon>
        <taxon>Cyanophyceae</taxon>
        <taxon>Oscillatoriophycideae</taxon>
        <taxon>Chroococcales</taxon>
        <taxon>Microcystaceae</taxon>
        <taxon>Microcystis</taxon>
    </lineage>
</organism>
<accession>A0A3E0MDC8</accession>
<dbReference type="GO" id="GO:0015979">
    <property type="term" value="P:photosynthesis"/>
    <property type="evidence" value="ECO:0007669"/>
    <property type="project" value="InterPro"/>
</dbReference>
<dbReference type="SMART" id="SM00989">
    <property type="entry name" value="V4R"/>
    <property type="match status" value="1"/>
</dbReference>
<dbReference type="Proteomes" id="UP000256301">
    <property type="component" value="Unassembled WGS sequence"/>
</dbReference>
<dbReference type="AlphaFoldDB" id="A0A3E0MDC8"/>
<dbReference type="InterPro" id="IPR010249">
    <property type="entry name" value="BchJ"/>
</dbReference>
<name>A0A3E0MDC8_MICAE</name>
<dbReference type="InterPro" id="IPR024096">
    <property type="entry name" value="NO_sig/Golgi_transp_ligand-bd"/>
</dbReference>
<proteinExistence type="predicted"/>
<dbReference type="EMBL" id="QQWE01000003">
    <property type="protein sequence ID" value="REJ57775.1"/>
    <property type="molecule type" value="Genomic_DNA"/>
</dbReference>
<sequence length="198" mass="21770">MAEGHQGRAALIGPNAVLQLLPVISREVGPRRLAVILQRAGLAVLPDGSRMIAEEDAARLHRTLRREEPDAAVRMARDAGRATADYILAHRIPRIVQQVLKALPAGLAAPLLARAITRHAWTFVGSGRFRCRDSWTFEITDNPLIRGEHSPVPLCIWHAAVFERLYATLVARDCRCAEETCAAQGSGTCRFVIRRGEA</sequence>
<protein>
    <submittedName>
        <fullName evidence="2">Bacteriochlorophyll 4-vinyl reductase</fullName>
    </submittedName>
</protein>
<gene>
    <name evidence="2" type="primary">bchJ</name>
    <name evidence="2" type="ORF">DWQ56_10980</name>
</gene>